<evidence type="ECO:0000259" key="3">
    <source>
        <dbReference type="Pfam" id="PF13193"/>
    </source>
</evidence>
<evidence type="ECO:0000313" key="4">
    <source>
        <dbReference type="EMBL" id="SOC53652.1"/>
    </source>
</evidence>
<dbReference type="SUPFAM" id="SSF56801">
    <property type="entry name" value="Acetyl-CoA synthetase-like"/>
    <property type="match status" value="1"/>
</dbReference>
<dbReference type="PANTHER" id="PTHR43352:SF1">
    <property type="entry name" value="ANTHRANILATE--COA LIGASE"/>
    <property type="match status" value="1"/>
</dbReference>
<accession>A0A285VHV1</accession>
<dbReference type="Proteomes" id="UP000219688">
    <property type="component" value="Unassembled WGS sequence"/>
</dbReference>
<gene>
    <name evidence="4" type="ORF">SAMN05421879_10258</name>
</gene>
<feature type="domain" description="AMP-dependent synthetase/ligase" evidence="2">
    <location>
        <begin position="61"/>
        <end position="403"/>
    </location>
</feature>
<organism evidence="4 5">
    <name type="scientific">Ornithinimicrobium cerasi</name>
    <dbReference type="NCBI Taxonomy" id="2248773"/>
    <lineage>
        <taxon>Bacteria</taxon>
        <taxon>Bacillati</taxon>
        <taxon>Actinomycetota</taxon>
        <taxon>Actinomycetes</taxon>
        <taxon>Micrococcales</taxon>
        <taxon>Ornithinimicrobiaceae</taxon>
        <taxon>Ornithinimicrobium</taxon>
    </lineage>
</organism>
<dbReference type="Gene3D" id="3.30.300.30">
    <property type="match status" value="1"/>
</dbReference>
<dbReference type="InterPro" id="IPR000873">
    <property type="entry name" value="AMP-dep_synth/lig_dom"/>
</dbReference>
<evidence type="ECO:0000256" key="1">
    <source>
        <dbReference type="ARBA" id="ARBA00022598"/>
    </source>
</evidence>
<dbReference type="Pfam" id="PF13193">
    <property type="entry name" value="AMP-binding_C"/>
    <property type="match status" value="1"/>
</dbReference>
<dbReference type="PROSITE" id="PS00455">
    <property type="entry name" value="AMP_BINDING"/>
    <property type="match status" value="1"/>
</dbReference>
<keyword evidence="5" id="KW-1185">Reference proteome</keyword>
<keyword evidence="1 4" id="KW-0436">Ligase</keyword>
<dbReference type="GO" id="GO:0044550">
    <property type="term" value="P:secondary metabolite biosynthetic process"/>
    <property type="evidence" value="ECO:0007669"/>
    <property type="project" value="TreeGrafter"/>
</dbReference>
<dbReference type="Pfam" id="PF00501">
    <property type="entry name" value="AMP-binding"/>
    <property type="match status" value="1"/>
</dbReference>
<evidence type="ECO:0000313" key="5">
    <source>
        <dbReference type="Proteomes" id="UP000219688"/>
    </source>
</evidence>
<name>A0A285VHV1_9MICO</name>
<feature type="domain" description="AMP-binding enzyme C-terminal" evidence="3">
    <location>
        <begin position="457"/>
        <end position="541"/>
    </location>
</feature>
<dbReference type="InterPro" id="IPR025110">
    <property type="entry name" value="AMP-bd_C"/>
</dbReference>
<dbReference type="AlphaFoldDB" id="A0A285VHV1"/>
<dbReference type="EMBL" id="OBQK01000002">
    <property type="protein sequence ID" value="SOC53652.1"/>
    <property type="molecule type" value="Genomic_DNA"/>
</dbReference>
<protein>
    <submittedName>
        <fullName evidence="4">2-aminobenzoate-CoA ligase</fullName>
    </submittedName>
</protein>
<sequence length="557" mass="60832">MPQTELSPSAHVDTFCRDNLPPRELWPEFCFDLPEVRYPERLNAATVLLDDVIDGMPDGADRPCVLATDGTRWTYGELRARANRVAHVLVEDLGLVPGNRVLLRGPNNPWLVAVWFAVLKAGGVVVPTMPMLRPKELSAIGEIGRFDIAICDHRFTEDLLRAGITDLRNFTYGGGGVAGLDDITTLAERKPDTFEDVDTAADDVSMLAFTSGTTGRPKATMHFHRDILANADTFSRHVLKPRADDVFIGTPPIAFTFGLGGLVVFPLRVGASTLMVEKATPEQLADLVAEHGATVCFTAPTAYRAILAKGKVPQLRTLRRAVSAGEHLPRDTWEHFHEETGLRLIDGIGSTEMLHIFISAADDDIRPGSTGRPVPGYQAKVVDKAGRDALDGTPGRLAVKGPTGCRYLADERQVLYVQDGWNLTGDTFLRDEEGYYWYQARSDDMIISSGYNISGTEVEEALISHPGVMECAVVAAPDEDRGHVVKAYVVPRGGLAALGGEQGEAVLRKALQDHVKGIIAPYKYPRQIDFLDALPRTSTGKVQRFVLRQEAKQDAAS</sequence>
<dbReference type="Gene3D" id="3.40.50.12780">
    <property type="entry name" value="N-terminal domain of ligase-like"/>
    <property type="match status" value="1"/>
</dbReference>
<dbReference type="GO" id="GO:0016878">
    <property type="term" value="F:acid-thiol ligase activity"/>
    <property type="evidence" value="ECO:0007669"/>
    <property type="project" value="TreeGrafter"/>
</dbReference>
<dbReference type="InterPro" id="IPR042099">
    <property type="entry name" value="ANL_N_sf"/>
</dbReference>
<dbReference type="InterPro" id="IPR020845">
    <property type="entry name" value="AMP-binding_CS"/>
</dbReference>
<reference evidence="5" key="1">
    <citation type="submission" date="2017-08" db="EMBL/GenBank/DDBJ databases">
        <authorList>
            <person name="Varghese N."/>
            <person name="Submissions S."/>
        </authorList>
    </citation>
    <scope>NUCLEOTIDE SEQUENCE [LARGE SCALE GENOMIC DNA]</scope>
    <source>
        <strain evidence="5">USBA17B2</strain>
    </source>
</reference>
<dbReference type="InterPro" id="IPR045851">
    <property type="entry name" value="AMP-bd_C_sf"/>
</dbReference>
<evidence type="ECO:0000259" key="2">
    <source>
        <dbReference type="Pfam" id="PF00501"/>
    </source>
</evidence>
<proteinExistence type="predicted"/>
<dbReference type="PANTHER" id="PTHR43352">
    <property type="entry name" value="ACETYL-COA SYNTHETASE"/>
    <property type="match status" value="1"/>
</dbReference>
<dbReference type="RefSeq" id="WP_097187118.1">
    <property type="nucleotide sequence ID" value="NZ_OBQK01000002.1"/>
</dbReference>